<accession>A0A7W5ASU1</accession>
<evidence type="ECO:0000313" key="3">
    <source>
        <dbReference type="Proteomes" id="UP000570361"/>
    </source>
</evidence>
<dbReference type="PANTHER" id="PTHR47183">
    <property type="entry name" value="GLUCOSE-1-PHOSPHATE CYTIDYLYLTRANSFERASE-RELATED"/>
    <property type="match status" value="1"/>
</dbReference>
<dbReference type="Gene3D" id="3.90.550.10">
    <property type="entry name" value="Spore Coat Polysaccharide Biosynthesis Protein SpsA, Chain A"/>
    <property type="match status" value="1"/>
</dbReference>
<name>A0A7W5ASU1_9BACL</name>
<proteinExistence type="predicted"/>
<keyword evidence="2" id="KW-0808">Transferase</keyword>
<dbReference type="GO" id="GO:0009243">
    <property type="term" value="P:O antigen biosynthetic process"/>
    <property type="evidence" value="ECO:0007669"/>
    <property type="project" value="InterPro"/>
</dbReference>
<sequence length="265" mass="30075">MTLRGNKPPVAILCGGYGSRLSEETARIPKPMIEIGELPMVCHIMNIYASYGFTEFYLLLGYKADYIKRYFLHFPILQGDFTVHTGTRETTVTRQTRRSDWIIHLVDTGMDTTTGGRLGRLKDRIDGTFMMTYGDGVSDVSIPELLAAHASAGTVATVTAIRASGRFGMLACEADNRVVSFEEKPQTGDNWINGGFFVFEPSIFDYLEDDFIHLEGEVLGRLSQARELTAYKHEGFWACMDTLRDKQHLERLWQEGRAPWKIWRD</sequence>
<dbReference type="InterPro" id="IPR013446">
    <property type="entry name" value="G1P_cyt_trans-like"/>
</dbReference>
<comment type="caution">
    <text evidence="2">The sequence shown here is derived from an EMBL/GenBank/DDBJ whole genome shotgun (WGS) entry which is preliminary data.</text>
</comment>
<reference evidence="2 3" key="1">
    <citation type="submission" date="2020-08" db="EMBL/GenBank/DDBJ databases">
        <title>Genomic Encyclopedia of Type Strains, Phase III (KMG-III): the genomes of soil and plant-associated and newly described type strains.</title>
        <authorList>
            <person name="Whitman W."/>
        </authorList>
    </citation>
    <scope>NUCLEOTIDE SEQUENCE [LARGE SCALE GENOMIC DNA]</scope>
    <source>
        <strain evidence="2 3">CECT 5862</strain>
    </source>
</reference>
<gene>
    <name evidence="2" type="ORF">FHS18_000152</name>
</gene>
<dbReference type="InterPro" id="IPR029044">
    <property type="entry name" value="Nucleotide-diphossugar_trans"/>
</dbReference>
<dbReference type="InterPro" id="IPR005835">
    <property type="entry name" value="NTP_transferase_dom"/>
</dbReference>
<dbReference type="EMBL" id="JACHXK010000001">
    <property type="protein sequence ID" value="MBB3108124.1"/>
    <property type="molecule type" value="Genomic_DNA"/>
</dbReference>
<keyword evidence="2" id="KW-0548">Nucleotidyltransferase</keyword>
<keyword evidence="3" id="KW-1185">Reference proteome</keyword>
<organism evidence="2 3">
    <name type="scientific">Paenibacillus phyllosphaerae</name>
    <dbReference type="NCBI Taxonomy" id="274593"/>
    <lineage>
        <taxon>Bacteria</taxon>
        <taxon>Bacillati</taxon>
        <taxon>Bacillota</taxon>
        <taxon>Bacilli</taxon>
        <taxon>Bacillales</taxon>
        <taxon>Paenibacillaceae</taxon>
        <taxon>Paenibacillus</taxon>
    </lineage>
</organism>
<evidence type="ECO:0000259" key="1">
    <source>
        <dbReference type="Pfam" id="PF00483"/>
    </source>
</evidence>
<feature type="domain" description="Nucleotidyl transferase" evidence="1">
    <location>
        <begin position="12"/>
        <end position="208"/>
    </location>
</feature>
<dbReference type="InterPro" id="IPR046981">
    <property type="entry name" value="G1P_cyt_trans"/>
</dbReference>
<dbReference type="Proteomes" id="UP000570361">
    <property type="component" value="Unassembled WGS sequence"/>
</dbReference>
<dbReference type="RefSeq" id="WP_183595923.1">
    <property type="nucleotide sequence ID" value="NZ_JACHXK010000001.1"/>
</dbReference>
<dbReference type="Pfam" id="PF00483">
    <property type="entry name" value="NTP_transferase"/>
    <property type="match status" value="1"/>
</dbReference>
<dbReference type="SUPFAM" id="SSF53448">
    <property type="entry name" value="Nucleotide-diphospho-sugar transferases"/>
    <property type="match status" value="1"/>
</dbReference>
<evidence type="ECO:0000313" key="2">
    <source>
        <dbReference type="EMBL" id="MBB3108124.1"/>
    </source>
</evidence>
<dbReference type="GO" id="GO:0047343">
    <property type="term" value="F:glucose-1-phosphate cytidylyltransferase activity"/>
    <property type="evidence" value="ECO:0007669"/>
    <property type="project" value="UniProtKB-EC"/>
</dbReference>
<dbReference type="NCBIfam" id="TIGR02623">
    <property type="entry name" value="G1P_cyt_trans"/>
    <property type="match status" value="1"/>
</dbReference>
<dbReference type="AlphaFoldDB" id="A0A7W5ASU1"/>
<protein>
    <submittedName>
        <fullName evidence="2">Glucose-1-phosphate cytidylyltransferase</fullName>
        <ecNumber evidence="2">2.7.7.33</ecNumber>
    </submittedName>
</protein>
<dbReference type="EC" id="2.7.7.33" evidence="2"/>
<dbReference type="CDD" id="cd02524">
    <property type="entry name" value="G1P_cytidylyltransferase"/>
    <property type="match status" value="1"/>
</dbReference>
<dbReference type="PANTHER" id="PTHR47183:SF1">
    <property type="entry name" value="GLUCOSE-1-PHOSPHATE CYTIDYLYLTRANSFERASE"/>
    <property type="match status" value="1"/>
</dbReference>